<protein>
    <submittedName>
        <fullName evidence="1">Uncharacterized protein</fullName>
    </submittedName>
</protein>
<reference evidence="2 3" key="2">
    <citation type="submission" date="2016-03" db="EMBL/GenBank/DDBJ databases">
        <title>EvidentialGene: Evidence-directed Construction of Genes on Genomes.</title>
        <authorList>
            <person name="Gilbert D.G."/>
            <person name="Choi J.-H."/>
            <person name="Mockaitis K."/>
            <person name="Colbourne J."/>
            <person name="Pfrender M."/>
        </authorList>
    </citation>
    <scope>NUCLEOTIDE SEQUENCE [LARGE SCALE GENOMIC DNA]</scope>
    <source>
        <strain evidence="2 3">Xinb3</strain>
        <tissue evidence="2">Complete organism</tissue>
    </source>
</reference>
<evidence type="ECO:0000313" key="3">
    <source>
        <dbReference type="Proteomes" id="UP000076858"/>
    </source>
</evidence>
<sequence>MLRGFPRRICGISLQRVLSECYILPASVERGNDTVEGNIKEGPGPDRYAVFFRDLQLCLNNF</sequence>
<evidence type="ECO:0000313" key="2">
    <source>
        <dbReference type="EMBL" id="KZS15118.1"/>
    </source>
</evidence>
<reference evidence="1" key="1">
    <citation type="submission" date="2015-10" db="EMBL/GenBank/DDBJ databases">
        <title>EvidentialGene: Evidence-directed Construction of Complete mRNA Transcriptomes without Genomes.</title>
        <authorList>
            <person name="Gilbert D.G."/>
        </authorList>
    </citation>
    <scope>NUCLEOTIDE SEQUENCE</scope>
</reference>
<name>A0A0P6GT65_9CRUS</name>
<dbReference type="Proteomes" id="UP000076858">
    <property type="component" value="Unassembled WGS sequence"/>
</dbReference>
<gene>
    <name evidence="2" type="ORF">APZ42_019674</name>
</gene>
<evidence type="ECO:0000313" key="1">
    <source>
        <dbReference type="EMBL" id="JAN64702.1"/>
    </source>
</evidence>
<dbReference type="AlphaFoldDB" id="A0A0P6GT65"/>
<proteinExistence type="predicted"/>
<dbReference type="EMBL" id="GDIQ01030035">
    <property type="protein sequence ID" value="JAN64702.1"/>
    <property type="molecule type" value="Transcribed_RNA"/>
</dbReference>
<organism evidence="1">
    <name type="scientific">Daphnia magna</name>
    <dbReference type="NCBI Taxonomy" id="35525"/>
    <lineage>
        <taxon>Eukaryota</taxon>
        <taxon>Metazoa</taxon>
        <taxon>Ecdysozoa</taxon>
        <taxon>Arthropoda</taxon>
        <taxon>Crustacea</taxon>
        <taxon>Branchiopoda</taxon>
        <taxon>Diplostraca</taxon>
        <taxon>Cladocera</taxon>
        <taxon>Anomopoda</taxon>
        <taxon>Daphniidae</taxon>
        <taxon>Daphnia</taxon>
    </lineage>
</organism>
<dbReference type="EMBL" id="LRGB01000930">
    <property type="protein sequence ID" value="KZS15118.1"/>
    <property type="molecule type" value="Genomic_DNA"/>
</dbReference>
<accession>A0A0P6GT65</accession>
<keyword evidence="3" id="KW-1185">Reference proteome</keyword>